<proteinExistence type="predicted"/>
<evidence type="ECO:0000259" key="1">
    <source>
        <dbReference type="Pfam" id="PF18701"/>
    </source>
</evidence>
<organism evidence="2 3">
    <name type="scientific">Agrilus planipennis</name>
    <name type="common">Emerald ash borer</name>
    <name type="synonym">Agrilus marcopoli</name>
    <dbReference type="NCBI Taxonomy" id="224129"/>
    <lineage>
        <taxon>Eukaryota</taxon>
        <taxon>Metazoa</taxon>
        <taxon>Ecdysozoa</taxon>
        <taxon>Arthropoda</taxon>
        <taxon>Hexapoda</taxon>
        <taxon>Insecta</taxon>
        <taxon>Pterygota</taxon>
        <taxon>Neoptera</taxon>
        <taxon>Endopterygota</taxon>
        <taxon>Coleoptera</taxon>
        <taxon>Polyphaga</taxon>
        <taxon>Elateriformia</taxon>
        <taxon>Buprestoidea</taxon>
        <taxon>Buprestidae</taxon>
        <taxon>Agrilinae</taxon>
        <taxon>Agrilus</taxon>
    </lineage>
</organism>
<sequence length="569" mass="66305">MNENTNIQNTVTTCPKGKLSPFVSLHQQKLNNKHKYNFTKEQVFTLPKRVNSGSVYKRHKIRESEWFVKVKANKKIVQLLKENKLWLNCLKSGHHNDECRWAECEEFSKLIHFSTRVHIRINCKMADDANTSDSKDYKVDYSVESLNQIEKPVNQSIQIKSRSKHNKYKENGKTPIVFCIGDKLSDYFVNSKLIIILQNHNSDSKGEPKFGVNLDISEISELLRVVLKLIQREKFSVYIRQWSEQTYINIKGGCSSFVQFLDVFKLISVGNSNLSFSEKHPIVLIKNNNTVSLNIRENHVLWCISEAQSRLKAVRAKTWPINGKNAIKLIIHKCVLCRGKSYLKGNLLRNSVISRQSFSNVELDYCGSFYIKTKRLLSWEKIKVCVYLLVRLTLYAEPIKGLITDVTKSIKGHFYKTMFQLFVAYNELLRDTTELESIFRSYYPLSNDLNNNLTPTLFLIGDTFASVPQVKLTPSPVNRLSEWECIQLFRHYFRKRRHKENLNQLVTRTKLQQKSAEKGKLGTLVVSREDNVRPVYWSRDRVLNGFLEDYERVRVRKVKTKSDVLNVQC</sequence>
<dbReference type="InParanoid" id="A0A7F5RMX0"/>
<dbReference type="Proteomes" id="UP000192223">
    <property type="component" value="Unplaced"/>
</dbReference>
<gene>
    <name evidence="3" type="primary">LOC112906760</name>
</gene>
<name>A0A7F5RMX0_AGRPL</name>
<dbReference type="GeneID" id="112906760"/>
<evidence type="ECO:0000313" key="3">
    <source>
        <dbReference type="RefSeq" id="XP_025837378.1"/>
    </source>
</evidence>
<dbReference type="InterPro" id="IPR040676">
    <property type="entry name" value="DUF5641"/>
</dbReference>
<reference evidence="3" key="1">
    <citation type="submission" date="2025-08" db="UniProtKB">
        <authorList>
            <consortium name="RefSeq"/>
        </authorList>
    </citation>
    <scope>IDENTIFICATION</scope>
    <source>
        <tissue evidence="3">Entire body</tissue>
    </source>
</reference>
<keyword evidence="2" id="KW-1185">Reference proteome</keyword>
<accession>A0A7F5RMX0</accession>
<dbReference type="RefSeq" id="XP_025837378.1">
    <property type="nucleotide sequence ID" value="XM_025981593.1"/>
</dbReference>
<dbReference type="Pfam" id="PF18701">
    <property type="entry name" value="DUF5641"/>
    <property type="match status" value="1"/>
</dbReference>
<dbReference type="KEGG" id="apln:112906760"/>
<feature type="domain" description="DUF5641" evidence="1">
    <location>
        <begin position="482"/>
        <end position="565"/>
    </location>
</feature>
<dbReference type="AlphaFoldDB" id="A0A7F5RMX0"/>
<evidence type="ECO:0000313" key="2">
    <source>
        <dbReference type="Proteomes" id="UP000192223"/>
    </source>
</evidence>
<protein>
    <submittedName>
        <fullName evidence="3">Uncharacterized protein LOC112906760</fullName>
    </submittedName>
</protein>
<dbReference type="PANTHER" id="PTHR47331">
    <property type="entry name" value="PHD-TYPE DOMAIN-CONTAINING PROTEIN"/>
    <property type="match status" value="1"/>
</dbReference>
<dbReference type="OrthoDB" id="6769745at2759"/>
<dbReference type="PANTHER" id="PTHR47331:SF5">
    <property type="entry name" value="RIBONUCLEASE H"/>
    <property type="match status" value="1"/>
</dbReference>